<dbReference type="InterPro" id="IPR023606">
    <property type="entry name" value="CoA-Trfase_III_dom_1_sf"/>
</dbReference>
<dbReference type="SUPFAM" id="SSF89796">
    <property type="entry name" value="CoA-transferase family III (CaiB/BaiF)"/>
    <property type="match status" value="1"/>
</dbReference>
<keyword evidence="1" id="KW-0808">Transferase</keyword>
<dbReference type="Pfam" id="PF02515">
    <property type="entry name" value="CoA_transf_3"/>
    <property type="match status" value="1"/>
</dbReference>
<evidence type="ECO:0000313" key="3">
    <source>
        <dbReference type="Proteomes" id="UP001237448"/>
    </source>
</evidence>
<organism evidence="2 3">
    <name type="scientific">Labrys monachus</name>
    <dbReference type="NCBI Taxonomy" id="217067"/>
    <lineage>
        <taxon>Bacteria</taxon>
        <taxon>Pseudomonadati</taxon>
        <taxon>Pseudomonadota</taxon>
        <taxon>Alphaproteobacteria</taxon>
        <taxon>Hyphomicrobiales</taxon>
        <taxon>Xanthobacteraceae</taxon>
        <taxon>Labrys</taxon>
    </lineage>
</organism>
<sequence>MSADAAGQIDQDMYSRPGIVDSDADLLAGIRVLEIGHFVAAPFCSRLLADLGADVIKIEPPIKGDPVRQWGAGKDGHSVWWSVHGRNKRCIGLNLKHPAARQIVLDLVRECDALVENFRPGHLARLGLDDETLRSVRPDLVIAHISGYGQDGPQRDRAAFGVIGEAVGGLRYLTNHPAGETDQPPVRVGVSIGDSIAGLYAAFGVVSGLLKRAAAPRARPASLDIALADSVFSMLEGALPEYGALGIVRQPSGGRIPTAAPTNAYQAADGSWMIVAANSDALFRKLCGVMGRRELPQDARFADNPARVAHVVELDAIISAWTATLEASDLETLLAAADIPATRAYTIEDCARDEQFLFRGMVRDIDDPLIGPVLHPGIVPRVMGREQAIRWAGPDVGHHTDEVLTELLGMAPADIAQLRGEGAF</sequence>
<dbReference type="PANTHER" id="PTHR48207">
    <property type="entry name" value="SUCCINATE--HYDROXYMETHYLGLUTARATE COA-TRANSFERASE"/>
    <property type="match status" value="1"/>
</dbReference>
<dbReference type="PANTHER" id="PTHR48207:SF3">
    <property type="entry name" value="SUCCINATE--HYDROXYMETHYLGLUTARATE COA-TRANSFERASE"/>
    <property type="match status" value="1"/>
</dbReference>
<dbReference type="Gene3D" id="3.30.1540.10">
    <property type="entry name" value="formyl-coa transferase, domain 3"/>
    <property type="match status" value="1"/>
</dbReference>
<dbReference type="EMBL" id="JAUSVK010000001">
    <property type="protein sequence ID" value="MDQ0391298.1"/>
    <property type="molecule type" value="Genomic_DNA"/>
</dbReference>
<dbReference type="RefSeq" id="WP_307423380.1">
    <property type="nucleotide sequence ID" value="NZ_JAUSVK010000001.1"/>
</dbReference>
<evidence type="ECO:0000313" key="2">
    <source>
        <dbReference type="EMBL" id="MDQ0391298.1"/>
    </source>
</evidence>
<accession>A0ABU0F9K8</accession>
<reference evidence="2 3" key="1">
    <citation type="submission" date="2023-07" db="EMBL/GenBank/DDBJ databases">
        <title>Genomic Encyclopedia of Type Strains, Phase IV (KMG-IV): sequencing the most valuable type-strain genomes for metagenomic binning, comparative biology and taxonomic classification.</title>
        <authorList>
            <person name="Goeker M."/>
        </authorList>
    </citation>
    <scope>NUCLEOTIDE SEQUENCE [LARGE SCALE GENOMIC DNA]</scope>
    <source>
        <strain evidence="2 3">DSM 5896</strain>
    </source>
</reference>
<evidence type="ECO:0000256" key="1">
    <source>
        <dbReference type="ARBA" id="ARBA00022679"/>
    </source>
</evidence>
<dbReference type="Gene3D" id="3.40.50.10540">
    <property type="entry name" value="Crotonobetainyl-coa:carnitine coa-transferase, domain 1"/>
    <property type="match status" value="1"/>
</dbReference>
<dbReference type="InterPro" id="IPR003673">
    <property type="entry name" value="CoA-Trfase_fam_III"/>
</dbReference>
<dbReference type="InterPro" id="IPR044855">
    <property type="entry name" value="CoA-Trfase_III_dom3_sf"/>
</dbReference>
<keyword evidence="3" id="KW-1185">Reference proteome</keyword>
<dbReference type="InterPro" id="IPR050483">
    <property type="entry name" value="CoA-transferase_III_domain"/>
</dbReference>
<name>A0ABU0F9K8_9HYPH</name>
<protein>
    <submittedName>
        <fullName evidence="2">Crotonobetainyl-CoA:carnitine CoA-transferase CaiB-like acyl-CoA transferase</fullName>
    </submittedName>
</protein>
<proteinExistence type="predicted"/>
<dbReference type="Proteomes" id="UP001237448">
    <property type="component" value="Unassembled WGS sequence"/>
</dbReference>
<comment type="caution">
    <text evidence="2">The sequence shown here is derived from an EMBL/GenBank/DDBJ whole genome shotgun (WGS) entry which is preliminary data.</text>
</comment>
<gene>
    <name evidence="2" type="ORF">J3R73_001090</name>
</gene>